<evidence type="ECO:0000313" key="2">
    <source>
        <dbReference type="Proteomes" id="UP001268610"/>
    </source>
</evidence>
<comment type="caution">
    <text evidence="1">The sequence shown here is derived from an EMBL/GenBank/DDBJ whole genome shotgun (WGS) entry which is preliminary data.</text>
</comment>
<dbReference type="SUPFAM" id="SSF51197">
    <property type="entry name" value="Clavaminate synthase-like"/>
    <property type="match status" value="1"/>
</dbReference>
<gene>
    <name evidence="1" type="ORF">RJJ65_37835</name>
</gene>
<protein>
    <submittedName>
        <fullName evidence="1">Phytanoyl-CoA dioxygenase family protein</fullName>
    </submittedName>
</protein>
<reference evidence="1" key="1">
    <citation type="submission" date="2023-04" db="EMBL/GenBank/DDBJ databases">
        <title>Genomic characterization of faba bean (Vicia faba) microsymbionts in Mexican soils.</title>
        <authorList>
            <person name="Rivera Orduna F.N."/>
            <person name="Guevara-Luna J."/>
            <person name="Yan J."/>
            <person name="Arroyo-Herrera I."/>
            <person name="Li Y."/>
            <person name="Vasquez-Murrieta M.S."/>
            <person name="Wang E.T."/>
        </authorList>
    </citation>
    <scope>NUCLEOTIDE SEQUENCE</scope>
    <source>
        <strain evidence="1">CH26</strain>
    </source>
</reference>
<dbReference type="Gene3D" id="2.60.120.620">
    <property type="entry name" value="q2cbj1_9rhob like domain"/>
    <property type="match status" value="1"/>
</dbReference>
<dbReference type="Pfam" id="PF05721">
    <property type="entry name" value="PhyH"/>
    <property type="match status" value="1"/>
</dbReference>
<dbReference type="PANTHER" id="PTHR40470">
    <property type="entry name" value="PHYTANOYL-COA DIOXYGENASE FAMILY PROTEIN (AFU_ORTHOLOGUE AFUA_2G15850)"/>
    <property type="match status" value="1"/>
</dbReference>
<feature type="non-terminal residue" evidence="1">
    <location>
        <position position="148"/>
    </location>
</feature>
<sequence length="148" mass="17422">FFNPLDVVRKNYWHRDMQYSHIPDEQQQQLHHQLTSLHVRIPLVDETGIELIPHSHKQWDSELERNVRFAMNGQEQHNDLPHSQLISLKQGDVLVFNAQMIHRGRYDFNAARLALDICMGTAHPLIDGFRDRTVQPTAQELTQIENRQ</sequence>
<dbReference type="Proteomes" id="UP001268610">
    <property type="component" value="Unassembled WGS sequence"/>
</dbReference>
<proteinExistence type="predicted"/>
<feature type="non-terminal residue" evidence="1">
    <location>
        <position position="1"/>
    </location>
</feature>
<dbReference type="InterPro" id="IPR008775">
    <property type="entry name" value="Phytyl_CoA_dOase-like"/>
</dbReference>
<keyword evidence="1" id="KW-0223">Dioxygenase</keyword>
<keyword evidence="1" id="KW-0560">Oxidoreductase</keyword>
<dbReference type="AlphaFoldDB" id="A0AAJ2LS04"/>
<name>A0AAJ2LS04_9HYPH</name>
<dbReference type="EMBL" id="JAVLSF010000676">
    <property type="protein sequence ID" value="MDR9778304.1"/>
    <property type="molecule type" value="Genomic_DNA"/>
</dbReference>
<dbReference type="GO" id="GO:0016706">
    <property type="term" value="F:2-oxoglutarate-dependent dioxygenase activity"/>
    <property type="evidence" value="ECO:0007669"/>
    <property type="project" value="UniProtKB-ARBA"/>
</dbReference>
<evidence type="ECO:0000313" key="1">
    <source>
        <dbReference type="EMBL" id="MDR9778304.1"/>
    </source>
</evidence>
<dbReference type="PANTHER" id="PTHR40470:SF1">
    <property type="entry name" value="PHYTANOYL-COA DIOXYGENASE FAMILY PROTEIN (AFU_ORTHOLOGUE AFUA_2G15850)"/>
    <property type="match status" value="1"/>
</dbReference>
<dbReference type="RefSeq" id="WP_310866396.1">
    <property type="nucleotide sequence ID" value="NZ_JAVLSF010000676.1"/>
</dbReference>
<organism evidence="1 2">
    <name type="scientific">Rhizobium hidalgonense</name>
    <dbReference type="NCBI Taxonomy" id="1538159"/>
    <lineage>
        <taxon>Bacteria</taxon>
        <taxon>Pseudomonadati</taxon>
        <taxon>Pseudomonadota</taxon>
        <taxon>Alphaproteobacteria</taxon>
        <taxon>Hyphomicrobiales</taxon>
        <taxon>Rhizobiaceae</taxon>
        <taxon>Rhizobium/Agrobacterium group</taxon>
        <taxon>Rhizobium</taxon>
    </lineage>
</organism>
<accession>A0AAJ2LS04</accession>